<dbReference type="PANTHER" id="PTHR23542:SF1">
    <property type="entry name" value="MAJOR FACILITATOR SUPERFAMILY (MFS) PROFILE DOMAIN-CONTAINING PROTEIN"/>
    <property type="match status" value="1"/>
</dbReference>
<reference evidence="2 3" key="1">
    <citation type="submission" date="2019-12" db="EMBL/GenBank/DDBJ databases">
        <title>Streptomyces sp. strain T44 isolated from rhizosphere soil of Broussonetia papyrifera.</title>
        <authorList>
            <person name="Mo P."/>
        </authorList>
    </citation>
    <scope>NUCLEOTIDE SEQUENCE [LARGE SCALE GENOMIC DNA]</scope>
    <source>
        <strain evidence="2 3">T44</strain>
    </source>
</reference>
<feature type="transmembrane region" description="Helical" evidence="1">
    <location>
        <begin position="311"/>
        <end position="332"/>
    </location>
</feature>
<dbReference type="InterPro" id="IPR036259">
    <property type="entry name" value="MFS_trans_sf"/>
</dbReference>
<dbReference type="Gene3D" id="1.20.1250.20">
    <property type="entry name" value="MFS general substrate transporter like domains"/>
    <property type="match status" value="1"/>
</dbReference>
<feature type="transmembrane region" description="Helical" evidence="1">
    <location>
        <begin position="106"/>
        <end position="125"/>
    </location>
</feature>
<dbReference type="InterPro" id="IPR011701">
    <property type="entry name" value="MFS"/>
</dbReference>
<evidence type="ECO:0000313" key="2">
    <source>
        <dbReference type="EMBL" id="QHA02471.1"/>
    </source>
</evidence>
<dbReference type="GO" id="GO:0022857">
    <property type="term" value="F:transmembrane transporter activity"/>
    <property type="evidence" value="ECO:0007669"/>
    <property type="project" value="InterPro"/>
</dbReference>
<dbReference type="PANTHER" id="PTHR23542">
    <property type="match status" value="1"/>
</dbReference>
<feature type="transmembrane region" description="Helical" evidence="1">
    <location>
        <begin position="174"/>
        <end position="193"/>
    </location>
</feature>
<proteinExistence type="predicted"/>
<feature type="transmembrane region" description="Helical" evidence="1">
    <location>
        <begin position="46"/>
        <end position="68"/>
    </location>
</feature>
<sequence>MPSANYRSLLRTPGAAAFFLPASLGRVGVAMTSLGIVWLVHSHTGTFAAAGLVGGGFAVSEALAAPQLARLVDRFGQTRVLPPSLLAHALAVAVLVSLIAADASDALLVLGGVLVGASVPQLAAMSAARWAALLRTGRSAELPTAFALESVSNAVGYLVGPTLISALAASGHPVVGTVLAVSLSVVGGLLLAAQRGSAPVPSPAVDSAPHTRGERSLLRREVVVLAGLNLAIGVFFGAMQVSVTAFVVERGAPSAAAPIFAVSNCSGLLAGWLYGLRRWRATPEAQLLVATSALLLGTLLLLTVASPFGLGLAVVVTGATIPPLLVLFSVLTESTVHQAVLTQAFSWLGSAGAAGSAAAAAVSGWAIDSLGPRGGFAVTAGAAAAMTLQSLAGLRLLRSPQGRSTRTEPTTN</sequence>
<keyword evidence="1" id="KW-0812">Transmembrane</keyword>
<feature type="transmembrane region" description="Helical" evidence="1">
    <location>
        <begin position="222"/>
        <end position="243"/>
    </location>
</feature>
<evidence type="ECO:0000313" key="3">
    <source>
        <dbReference type="Proteomes" id="UP000436138"/>
    </source>
</evidence>
<evidence type="ECO:0000256" key="1">
    <source>
        <dbReference type="SAM" id="Phobius"/>
    </source>
</evidence>
<keyword evidence="3" id="KW-1185">Reference proteome</keyword>
<feature type="transmembrane region" description="Helical" evidence="1">
    <location>
        <begin position="16"/>
        <end position="40"/>
    </location>
</feature>
<feature type="transmembrane region" description="Helical" evidence="1">
    <location>
        <begin position="373"/>
        <end position="397"/>
    </location>
</feature>
<protein>
    <submittedName>
        <fullName evidence="2">MFS transporter</fullName>
    </submittedName>
</protein>
<dbReference type="EMBL" id="CP047020">
    <property type="protein sequence ID" value="QHA02471.1"/>
    <property type="molecule type" value="Genomic_DNA"/>
</dbReference>
<name>A0A6I6MW28_9ACTN</name>
<keyword evidence="1" id="KW-1133">Transmembrane helix</keyword>
<dbReference type="RefSeq" id="WP_158917495.1">
    <property type="nucleotide sequence ID" value="NZ_CP047020.1"/>
</dbReference>
<dbReference type="AlphaFoldDB" id="A0A6I6MW28"/>
<dbReference type="SUPFAM" id="SSF103473">
    <property type="entry name" value="MFS general substrate transporter"/>
    <property type="match status" value="1"/>
</dbReference>
<dbReference type="KEGG" id="sbro:GQF42_03450"/>
<feature type="transmembrane region" description="Helical" evidence="1">
    <location>
        <begin position="287"/>
        <end position="305"/>
    </location>
</feature>
<dbReference type="Pfam" id="PF07690">
    <property type="entry name" value="MFS_1"/>
    <property type="match status" value="1"/>
</dbReference>
<dbReference type="Proteomes" id="UP000436138">
    <property type="component" value="Chromosome"/>
</dbReference>
<organism evidence="2 3">
    <name type="scientific">Streptomyces broussonetiae</name>
    <dbReference type="NCBI Taxonomy" id="2686304"/>
    <lineage>
        <taxon>Bacteria</taxon>
        <taxon>Bacillati</taxon>
        <taxon>Actinomycetota</taxon>
        <taxon>Actinomycetes</taxon>
        <taxon>Kitasatosporales</taxon>
        <taxon>Streptomycetaceae</taxon>
        <taxon>Streptomyces</taxon>
    </lineage>
</organism>
<feature type="transmembrane region" description="Helical" evidence="1">
    <location>
        <begin position="255"/>
        <end position="275"/>
    </location>
</feature>
<feature type="transmembrane region" description="Helical" evidence="1">
    <location>
        <begin position="344"/>
        <end position="367"/>
    </location>
</feature>
<gene>
    <name evidence="2" type="ORF">GQF42_03450</name>
</gene>
<keyword evidence="1" id="KW-0472">Membrane</keyword>
<accession>A0A6I6MW28</accession>
<feature type="transmembrane region" description="Helical" evidence="1">
    <location>
        <begin position="80"/>
        <end position="100"/>
    </location>
</feature>